<proteinExistence type="predicted"/>
<evidence type="ECO:0000256" key="1">
    <source>
        <dbReference type="ARBA" id="ARBA00023242"/>
    </source>
</evidence>
<evidence type="ECO:0000313" key="4">
    <source>
        <dbReference type="EMBL" id="KAK4112674.1"/>
    </source>
</evidence>
<name>A0AAN6YTI5_9PEZI</name>
<dbReference type="PANTHER" id="PTHR47657">
    <property type="entry name" value="STEROL REGULATORY ELEMENT-BINDING PROTEIN ECM22"/>
    <property type="match status" value="1"/>
</dbReference>
<dbReference type="Gene3D" id="4.10.240.10">
    <property type="entry name" value="Zn(2)-C6 fungal-type DNA-binding domain"/>
    <property type="match status" value="1"/>
</dbReference>
<sequence length="487" mass="52431">MTTASSSTSSKRSIRPHRKSRAGCTGCKRRKVKCDEEKPCSNCTRFGLPCDLVAEGASVEYSTRPFGQRDSTGRYASNVLQPAAPHHPTTTATSIPTPTSLCTEDADPPAAISLDNAELLLHFVNAVAATFAPRGSPANIFWTREAPQIGLSHTFVLHLILASSAFHLAYLAAKPESEHTTITRLHQTRTEYLSLAQRHLTAGLSGFTAALSEPGPENCGALYLGAVLTSYCTFAAGPASRDDLLICTTTDGGTPPSSSAPEPVTAMPFVYGVRLVHQSFTPDVLFAGPLAALRTTSSGTSGPSPVSTDSMGTPVYARDGFARLDWEGPLHGLRRFIAGADAGADEPEGGLQPGDRARLRTATTTAVCLQSLDDMMEIYAALYGRRTTGPDGASVFTYDGPSANQFVFGWLYRMDLEFVACVRRREPCALLVLAYYTLLLNGDAVQSGWYVEGWREHIINKVDELLVGREEREVLVWVKEQAAMFSG</sequence>
<accession>A0AAN6YTI5</accession>
<dbReference type="PROSITE" id="PS00463">
    <property type="entry name" value="ZN2_CY6_FUNGAL_1"/>
    <property type="match status" value="1"/>
</dbReference>
<dbReference type="SMART" id="SM00066">
    <property type="entry name" value="GAL4"/>
    <property type="match status" value="1"/>
</dbReference>
<comment type="caution">
    <text evidence="4">The sequence shown here is derived from an EMBL/GenBank/DDBJ whole genome shotgun (WGS) entry which is preliminary data.</text>
</comment>
<dbReference type="InterPro" id="IPR036864">
    <property type="entry name" value="Zn2-C6_fun-type_DNA-bd_sf"/>
</dbReference>
<evidence type="ECO:0000313" key="5">
    <source>
        <dbReference type="Proteomes" id="UP001302812"/>
    </source>
</evidence>
<dbReference type="PANTHER" id="PTHR47657:SF13">
    <property type="entry name" value="ZN(2)-C6 FUNGAL-TYPE DOMAIN-CONTAINING PROTEIN-RELATED"/>
    <property type="match status" value="1"/>
</dbReference>
<reference evidence="4" key="1">
    <citation type="journal article" date="2023" name="Mol. Phylogenet. Evol.">
        <title>Genome-scale phylogeny and comparative genomics of the fungal order Sordariales.</title>
        <authorList>
            <person name="Hensen N."/>
            <person name="Bonometti L."/>
            <person name="Westerberg I."/>
            <person name="Brannstrom I.O."/>
            <person name="Guillou S."/>
            <person name="Cros-Aarteil S."/>
            <person name="Calhoun S."/>
            <person name="Haridas S."/>
            <person name="Kuo A."/>
            <person name="Mondo S."/>
            <person name="Pangilinan J."/>
            <person name="Riley R."/>
            <person name="LaButti K."/>
            <person name="Andreopoulos B."/>
            <person name="Lipzen A."/>
            <person name="Chen C."/>
            <person name="Yan M."/>
            <person name="Daum C."/>
            <person name="Ng V."/>
            <person name="Clum A."/>
            <person name="Steindorff A."/>
            <person name="Ohm R.A."/>
            <person name="Martin F."/>
            <person name="Silar P."/>
            <person name="Natvig D.O."/>
            <person name="Lalanne C."/>
            <person name="Gautier V."/>
            <person name="Ament-Velasquez S.L."/>
            <person name="Kruys A."/>
            <person name="Hutchinson M.I."/>
            <person name="Powell A.J."/>
            <person name="Barry K."/>
            <person name="Miller A.N."/>
            <person name="Grigoriev I.V."/>
            <person name="Debuchy R."/>
            <person name="Gladieux P."/>
            <person name="Hiltunen Thoren M."/>
            <person name="Johannesson H."/>
        </authorList>
    </citation>
    <scope>NUCLEOTIDE SEQUENCE</scope>
    <source>
        <strain evidence="4">CBS 508.74</strain>
    </source>
</reference>
<dbReference type="PROSITE" id="PS50048">
    <property type="entry name" value="ZN2_CY6_FUNGAL_2"/>
    <property type="match status" value="1"/>
</dbReference>
<dbReference type="Proteomes" id="UP001302812">
    <property type="component" value="Unassembled WGS sequence"/>
</dbReference>
<feature type="region of interest" description="Disordered" evidence="2">
    <location>
        <begin position="1"/>
        <end position="22"/>
    </location>
</feature>
<dbReference type="AlphaFoldDB" id="A0AAN6YTI5"/>
<gene>
    <name evidence="4" type="ORF">N656DRAFT_752651</name>
</gene>
<dbReference type="GO" id="GO:0008270">
    <property type="term" value="F:zinc ion binding"/>
    <property type="evidence" value="ECO:0007669"/>
    <property type="project" value="InterPro"/>
</dbReference>
<keyword evidence="5" id="KW-1185">Reference proteome</keyword>
<feature type="domain" description="Zn(2)-C6 fungal-type" evidence="3">
    <location>
        <begin position="23"/>
        <end position="52"/>
    </location>
</feature>
<protein>
    <recommendedName>
        <fullName evidence="3">Zn(2)-C6 fungal-type domain-containing protein</fullName>
    </recommendedName>
</protein>
<dbReference type="InterPro" id="IPR052400">
    <property type="entry name" value="Zn2-C6_fungal_TF"/>
</dbReference>
<feature type="compositionally biased region" description="Low complexity" evidence="2">
    <location>
        <begin position="1"/>
        <end position="10"/>
    </location>
</feature>
<dbReference type="GeneID" id="89937167"/>
<dbReference type="GO" id="GO:0000981">
    <property type="term" value="F:DNA-binding transcription factor activity, RNA polymerase II-specific"/>
    <property type="evidence" value="ECO:0007669"/>
    <property type="project" value="InterPro"/>
</dbReference>
<evidence type="ECO:0000256" key="2">
    <source>
        <dbReference type="SAM" id="MobiDB-lite"/>
    </source>
</evidence>
<dbReference type="RefSeq" id="XP_064670244.1">
    <property type="nucleotide sequence ID" value="XM_064813042.1"/>
</dbReference>
<dbReference type="EMBL" id="MU853341">
    <property type="protein sequence ID" value="KAK4112674.1"/>
    <property type="molecule type" value="Genomic_DNA"/>
</dbReference>
<organism evidence="4 5">
    <name type="scientific">Canariomyces notabilis</name>
    <dbReference type="NCBI Taxonomy" id="2074819"/>
    <lineage>
        <taxon>Eukaryota</taxon>
        <taxon>Fungi</taxon>
        <taxon>Dikarya</taxon>
        <taxon>Ascomycota</taxon>
        <taxon>Pezizomycotina</taxon>
        <taxon>Sordariomycetes</taxon>
        <taxon>Sordariomycetidae</taxon>
        <taxon>Sordariales</taxon>
        <taxon>Chaetomiaceae</taxon>
        <taxon>Canariomyces</taxon>
    </lineage>
</organism>
<dbReference type="CDD" id="cd00067">
    <property type="entry name" value="GAL4"/>
    <property type="match status" value="1"/>
</dbReference>
<keyword evidence="1" id="KW-0539">Nucleus</keyword>
<reference evidence="4" key="2">
    <citation type="submission" date="2023-05" db="EMBL/GenBank/DDBJ databases">
        <authorList>
            <consortium name="Lawrence Berkeley National Laboratory"/>
            <person name="Steindorff A."/>
            <person name="Hensen N."/>
            <person name="Bonometti L."/>
            <person name="Westerberg I."/>
            <person name="Brannstrom I.O."/>
            <person name="Guillou S."/>
            <person name="Cros-Aarteil S."/>
            <person name="Calhoun S."/>
            <person name="Haridas S."/>
            <person name="Kuo A."/>
            <person name="Mondo S."/>
            <person name="Pangilinan J."/>
            <person name="Riley R."/>
            <person name="Labutti K."/>
            <person name="Andreopoulos B."/>
            <person name="Lipzen A."/>
            <person name="Chen C."/>
            <person name="Yanf M."/>
            <person name="Daum C."/>
            <person name="Ng V."/>
            <person name="Clum A."/>
            <person name="Ohm R."/>
            <person name="Martin F."/>
            <person name="Silar P."/>
            <person name="Natvig D."/>
            <person name="Lalanne C."/>
            <person name="Gautier V."/>
            <person name="Ament-Velasquez S.L."/>
            <person name="Kruys A."/>
            <person name="Hutchinson M.I."/>
            <person name="Powell A.J."/>
            <person name="Barry K."/>
            <person name="Miller A.N."/>
            <person name="Grigoriev I.V."/>
            <person name="Debuchy R."/>
            <person name="Gladieux P."/>
            <person name="Thoren M.H."/>
            <person name="Johannesson H."/>
        </authorList>
    </citation>
    <scope>NUCLEOTIDE SEQUENCE</scope>
    <source>
        <strain evidence="4">CBS 508.74</strain>
    </source>
</reference>
<dbReference type="Pfam" id="PF00172">
    <property type="entry name" value="Zn_clus"/>
    <property type="match status" value="1"/>
</dbReference>
<evidence type="ECO:0000259" key="3">
    <source>
        <dbReference type="PROSITE" id="PS50048"/>
    </source>
</evidence>
<dbReference type="InterPro" id="IPR001138">
    <property type="entry name" value="Zn2Cys6_DnaBD"/>
</dbReference>
<feature type="compositionally biased region" description="Basic residues" evidence="2">
    <location>
        <begin position="12"/>
        <end position="22"/>
    </location>
</feature>
<dbReference type="SUPFAM" id="SSF57701">
    <property type="entry name" value="Zn2/Cys6 DNA-binding domain"/>
    <property type="match status" value="1"/>
</dbReference>